<dbReference type="EMBL" id="MK386682">
    <property type="protein sequence ID" value="QBN23305.1"/>
    <property type="molecule type" value="Genomic_DNA"/>
</dbReference>
<feature type="domain" description="Thioredoxin" evidence="2">
    <location>
        <begin position="128"/>
        <end position="267"/>
    </location>
</feature>
<dbReference type="Pfam" id="PF13728">
    <property type="entry name" value="TraF"/>
    <property type="match status" value="1"/>
</dbReference>
<protein>
    <submittedName>
        <fullName evidence="3">Conjugal transfer protein TraF</fullName>
    </submittedName>
</protein>
<sequence length="274" mass="31062">MGDITVNKLLAVVVALSAFNLNAKSALDYDSVWKCDNKKMNWYCDEKPQKKTSPLVMKRPVADPQLSTTPLFKDLNKLKTVEELKAEVQNRLNIATMNPSPQNVERYIEANQFMLDKSTVFADQWRRVVYQKPQYDYSLKSPSNNSAIRVQNQVKTDQMDNYLKSLSKEQGLIFFFRSDCPYCHKMAPTLRMLSDKYGIEVLGVTIDGGGLPDFPNPVDGRAVAQNWGIDKVPATFIASKKTKEHAPIGFGVMSLNEVIERIWILTNTKPGQDF</sequence>
<dbReference type="InterPro" id="IPR036249">
    <property type="entry name" value="Thioredoxin-like_sf"/>
</dbReference>
<name>A0A482F5X0_ACIBA</name>
<feature type="chain" id="PRO_5019777839" evidence="1">
    <location>
        <begin position="24"/>
        <end position="274"/>
    </location>
</feature>
<evidence type="ECO:0000259" key="2">
    <source>
        <dbReference type="PROSITE" id="PS51352"/>
    </source>
</evidence>
<organism evidence="3">
    <name type="scientific">Acinetobacter baumannii</name>
    <dbReference type="NCBI Taxonomy" id="470"/>
    <lineage>
        <taxon>Bacteria</taxon>
        <taxon>Pseudomonadati</taxon>
        <taxon>Pseudomonadota</taxon>
        <taxon>Gammaproteobacteria</taxon>
        <taxon>Moraxellales</taxon>
        <taxon>Moraxellaceae</taxon>
        <taxon>Acinetobacter</taxon>
        <taxon>Acinetobacter calcoaceticus/baumannii complex</taxon>
    </lineage>
</organism>
<reference evidence="3" key="1">
    <citation type="submission" date="2019-01" db="EMBL/GenBank/DDBJ databases">
        <title>Acinetobacter baumannii strain ABAY10001 plasmid pABAY10001_1C, complete sequence.</title>
        <authorList>
            <person name="Jeong H."/>
            <person name="Kim M.H."/>
            <person name="Lee S."/>
            <person name="Sim Y.M."/>
            <person name="Yong D."/>
            <person name="Choi J.Y."/>
            <person name="Ryu C.-M."/>
        </authorList>
    </citation>
    <scope>NUCLEOTIDE SEQUENCE</scope>
    <source>
        <strain evidence="3">ABAY10001</strain>
        <plasmid evidence="3">pABAY10001_1C</plasmid>
    </source>
</reference>
<feature type="signal peptide" evidence="1">
    <location>
        <begin position="1"/>
        <end position="23"/>
    </location>
</feature>
<evidence type="ECO:0000256" key="1">
    <source>
        <dbReference type="SAM" id="SignalP"/>
    </source>
</evidence>
<accession>A0A482F5X0</accession>
<dbReference type="SUPFAM" id="SSF52833">
    <property type="entry name" value="Thioredoxin-like"/>
    <property type="match status" value="1"/>
</dbReference>
<dbReference type="InterPro" id="IPR039555">
    <property type="entry name" value="TraF/TrbB"/>
</dbReference>
<keyword evidence="3" id="KW-0614">Plasmid</keyword>
<dbReference type="Gene3D" id="3.40.30.10">
    <property type="entry name" value="Glutaredoxin"/>
    <property type="match status" value="1"/>
</dbReference>
<geneLocation type="plasmid" evidence="3">
    <name>pABAY10001_1C</name>
</geneLocation>
<dbReference type="PROSITE" id="PS51352">
    <property type="entry name" value="THIOREDOXIN_2"/>
    <property type="match status" value="1"/>
</dbReference>
<evidence type="ECO:0000313" key="3">
    <source>
        <dbReference type="EMBL" id="QBN23305.1"/>
    </source>
</evidence>
<dbReference type="CDD" id="cd02966">
    <property type="entry name" value="TlpA_like_family"/>
    <property type="match status" value="1"/>
</dbReference>
<gene>
    <name evidence="3" type="primary">traF</name>
</gene>
<dbReference type="AlphaFoldDB" id="A0A482F5X0"/>
<dbReference type="InterPro" id="IPR013766">
    <property type="entry name" value="Thioredoxin_domain"/>
</dbReference>
<proteinExistence type="predicted"/>
<keyword evidence="1" id="KW-0732">Signal</keyword>